<feature type="transmembrane region" description="Helical" evidence="6">
    <location>
        <begin position="410"/>
        <end position="432"/>
    </location>
</feature>
<evidence type="ECO:0000256" key="1">
    <source>
        <dbReference type="ARBA" id="ARBA00004141"/>
    </source>
</evidence>
<evidence type="ECO:0000256" key="6">
    <source>
        <dbReference type="SAM" id="Phobius"/>
    </source>
</evidence>
<dbReference type="PANTHER" id="PTHR43791:SF19">
    <property type="entry name" value="TRANSPORTER, PUTATIVE (AFU_ORTHOLOGUE AFUA_1G01812)-RELATED"/>
    <property type="match status" value="1"/>
</dbReference>
<feature type="transmembrane region" description="Helical" evidence="6">
    <location>
        <begin position="55"/>
        <end position="72"/>
    </location>
</feature>
<keyword evidence="5 6" id="KW-0472">Membrane</keyword>
<evidence type="ECO:0000313" key="9">
    <source>
        <dbReference type="Proteomes" id="UP000054485"/>
    </source>
</evidence>
<keyword evidence="9" id="KW-1185">Reference proteome</keyword>
<sequence length="500" mass="55494">MTSHSFNQSFLSITLTQGSTDSLCKGSIEKNFHIEEQRIADELNPGERARILRKLDWHLLPFVSLLYMLSFLDRANVGNAKVAGMSKDLDLIGFRYNIAAAVFFILYSFAEVPSNIALKLFRPSRWIPVIMIAWGLVMTLMCLVDSFRSLVIARLFLGLTEAGLFPGVTYYISLWYPRSEQSKRIAIFFSAATVAGAFGGLLAYGIEHLEGVGGLHGWQWIFLLEGIATLLIACLSFFFMHDYPETAKFLTETERAYVIDMLKQDANNLATHYHFRFVLQAMKDYKTYIQVLIYMGLLVPVYAIALFTPTIINELGYSATHAQLLSAPPFIAGCFTTILVGVYSDKYQIRGPFIIGGAFVSIVGYILLYCGRRAGVSYAGTCLAAIGVYPTIAVDLAWAGSNAGGDLKRGVVIAMVIGLGNLGGICSSFIYIDPPNFHIGHGTIMGFLSLSILLSLFAMWDYDRLNKMKEAQCQAESLTDSRRNEFQDMGDASPLFRYAI</sequence>
<comment type="subcellular location">
    <subcellularLocation>
        <location evidence="1">Membrane</location>
        <topology evidence="1">Multi-pass membrane protein</topology>
    </subcellularLocation>
</comment>
<reference evidence="9" key="2">
    <citation type="submission" date="2015-01" db="EMBL/GenBank/DDBJ databases">
        <title>Evolutionary Origins and Diversification of the Mycorrhizal Mutualists.</title>
        <authorList>
            <consortium name="DOE Joint Genome Institute"/>
            <consortium name="Mycorrhizal Genomics Consortium"/>
            <person name="Kohler A."/>
            <person name="Kuo A."/>
            <person name="Nagy L.G."/>
            <person name="Floudas D."/>
            <person name="Copeland A."/>
            <person name="Barry K.W."/>
            <person name="Cichocki N."/>
            <person name="Veneault-Fourrey C."/>
            <person name="LaButti K."/>
            <person name="Lindquist E.A."/>
            <person name="Lipzen A."/>
            <person name="Lundell T."/>
            <person name="Morin E."/>
            <person name="Murat C."/>
            <person name="Riley R."/>
            <person name="Ohm R."/>
            <person name="Sun H."/>
            <person name="Tunlid A."/>
            <person name="Henrissat B."/>
            <person name="Grigoriev I.V."/>
            <person name="Hibbett D.S."/>
            <person name="Martin F."/>
        </authorList>
    </citation>
    <scope>NUCLEOTIDE SEQUENCE [LARGE SCALE GENOMIC DNA]</scope>
    <source>
        <strain evidence="9">UH-Slu-Lm8-n1</strain>
    </source>
</reference>
<dbReference type="FunCoup" id="A0A0D0A7Z5">
    <property type="interactions" value="75"/>
</dbReference>
<dbReference type="SUPFAM" id="SSF103473">
    <property type="entry name" value="MFS general substrate transporter"/>
    <property type="match status" value="1"/>
</dbReference>
<feature type="transmembrane region" description="Helical" evidence="6">
    <location>
        <begin position="438"/>
        <end position="460"/>
    </location>
</feature>
<protein>
    <submittedName>
        <fullName evidence="8">Unplaced genomic scaffold CY34scaffold_300, whole genome shotgun sequence</fullName>
    </submittedName>
</protein>
<keyword evidence="2" id="KW-0813">Transport</keyword>
<evidence type="ECO:0000256" key="3">
    <source>
        <dbReference type="ARBA" id="ARBA00022692"/>
    </source>
</evidence>
<dbReference type="STRING" id="930992.A0A0D0A7Z5"/>
<feature type="transmembrane region" description="Helical" evidence="6">
    <location>
        <begin position="126"/>
        <end position="146"/>
    </location>
</feature>
<gene>
    <name evidence="8" type="ORF">CY34DRAFT_441933</name>
</gene>
<feature type="transmembrane region" description="Helical" evidence="6">
    <location>
        <begin position="218"/>
        <end position="240"/>
    </location>
</feature>
<feature type="transmembrane region" description="Helical" evidence="6">
    <location>
        <begin position="375"/>
        <end position="398"/>
    </location>
</feature>
<keyword evidence="3 6" id="KW-0812">Transmembrane</keyword>
<feature type="transmembrane region" description="Helical" evidence="6">
    <location>
        <begin position="324"/>
        <end position="344"/>
    </location>
</feature>
<keyword evidence="4 6" id="KW-1133">Transmembrane helix</keyword>
<feature type="domain" description="Major facilitator superfamily (MFS) profile" evidence="7">
    <location>
        <begin position="59"/>
        <end position="500"/>
    </location>
</feature>
<evidence type="ECO:0000313" key="8">
    <source>
        <dbReference type="EMBL" id="KIK37761.1"/>
    </source>
</evidence>
<dbReference type="Pfam" id="PF07690">
    <property type="entry name" value="MFS_1"/>
    <property type="match status" value="1"/>
</dbReference>
<organism evidence="8 9">
    <name type="scientific">Suillus luteus UH-Slu-Lm8-n1</name>
    <dbReference type="NCBI Taxonomy" id="930992"/>
    <lineage>
        <taxon>Eukaryota</taxon>
        <taxon>Fungi</taxon>
        <taxon>Dikarya</taxon>
        <taxon>Basidiomycota</taxon>
        <taxon>Agaricomycotina</taxon>
        <taxon>Agaricomycetes</taxon>
        <taxon>Agaricomycetidae</taxon>
        <taxon>Boletales</taxon>
        <taxon>Suillineae</taxon>
        <taxon>Suillaceae</taxon>
        <taxon>Suillus</taxon>
    </lineage>
</organism>
<dbReference type="GO" id="GO:0016020">
    <property type="term" value="C:membrane"/>
    <property type="evidence" value="ECO:0007669"/>
    <property type="project" value="UniProtKB-SubCell"/>
</dbReference>
<dbReference type="GO" id="GO:0022857">
    <property type="term" value="F:transmembrane transporter activity"/>
    <property type="evidence" value="ECO:0007669"/>
    <property type="project" value="InterPro"/>
</dbReference>
<dbReference type="InterPro" id="IPR036259">
    <property type="entry name" value="MFS_trans_sf"/>
</dbReference>
<dbReference type="InterPro" id="IPR011701">
    <property type="entry name" value="MFS"/>
</dbReference>
<dbReference type="FunFam" id="1.20.1250.20:FF:000013">
    <property type="entry name" value="MFS general substrate transporter"/>
    <property type="match status" value="1"/>
</dbReference>
<feature type="transmembrane region" description="Helical" evidence="6">
    <location>
        <begin position="92"/>
        <end position="114"/>
    </location>
</feature>
<dbReference type="PANTHER" id="PTHR43791">
    <property type="entry name" value="PERMEASE-RELATED"/>
    <property type="match status" value="1"/>
</dbReference>
<evidence type="ECO:0000256" key="5">
    <source>
        <dbReference type="ARBA" id="ARBA00023136"/>
    </source>
</evidence>
<dbReference type="InParanoid" id="A0A0D0A7Z5"/>
<dbReference type="FunFam" id="1.20.1250.20:FF:000034">
    <property type="entry name" value="MFS general substrate transporter"/>
    <property type="match status" value="1"/>
</dbReference>
<feature type="transmembrane region" description="Helical" evidence="6">
    <location>
        <begin position="291"/>
        <end position="312"/>
    </location>
</feature>
<dbReference type="HOGENOM" id="CLU_001265_0_1_1"/>
<dbReference type="Proteomes" id="UP000054485">
    <property type="component" value="Unassembled WGS sequence"/>
</dbReference>
<dbReference type="InterPro" id="IPR020846">
    <property type="entry name" value="MFS_dom"/>
</dbReference>
<evidence type="ECO:0000256" key="4">
    <source>
        <dbReference type="ARBA" id="ARBA00022989"/>
    </source>
</evidence>
<dbReference type="Gene3D" id="1.20.1250.20">
    <property type="entry name" value="MFS general substrate transporter like domains"/>
    <property type="match status" value="2"/>
</dbReference>
<dbReference type="PROSITE" id="PS50850">
    <property type="entry name" value="MFS"/>
    <property type="match status" value="1"/>
</dbReference>
<accession>A0A0D0A7Z5</accession>
<dbReference type="EMBL" id="KN835431">
    <property type="protein sequence ID" value="KIK37761.1"/>
    <property type="molecule type" value="Genomic_DNA"/>
</dbReference>
<evidence type="ECO:0000259" key="7">
    <source>
        <dbReference type="PROSITE" id="PS50850"/>
    </source>
</evidence>
<dbReference type="AlphaFoldDB" id="A0A0D0A7Z5"/>
<proteinExistence type="predicted"/>
<feature type="transmembrane region" description="Helical" evidence="6">
    <location>
        <begin position="152"/>
        <end position="173"/>
    </location>
</feature>
<feature type="transmembrane region" description="Helical" evidence="6">
    <location>
        <begin position="351"/>
        <end position="369"/>
    </location>
</feature>
<evidence type="ECO:0000256" key="2">
    <source>
        <dbReference type="ARBA" id="ARBA00022448"/>
    </source>
</evidence>
<feature type="transmembrane region" description="Helical" evidence="6">
    <location>
        <begin position="185"/>
        <end position="206"/>
    </location>
</feature>
<reference evidence="8 9" key="1">
    <citation type="submission" date="2014-04" db="EMBL/GenBank/DDBJ databases">
        <authorList>
            <consortium name="DOE Joint Genome Institute"/>
            <person name="Kuo A."/>
            <person name="Ruytinx J."/>
            <person name="Rineau F."/>
            <person name="Colpaert J."/>
            <person name="Kohler A."/>
            <person name="Nagy L.G."/>
            <person name="Floudas D."/>
            <person name="Copeland A."/>
            <person name="Barry K.W."/>
            <person name="Cichocki N."/>
            <person name="Veneault-Fourrey C."/>
            <person name="LaButti K."/>
            <person name="Lindquist E.A."/>
            <person name="Lipzen A."/>
            <person name="Lundell T."/>
            <person name="Morin E."/>
            <person name="Murat C."/>
            <person name="Sun H."/>
            <person name="Tunlid A."/>
            <person name="Henrissat B."/>
            <person name="Grigoriev I.V."/>
            <person name="Hibbett D.S."/>
            <person name="Martin F."/>
            <person name="Nordberg H.P."/>
            <person name="Cantor M.N."/>
            <person name="Hua S.X."/>
        </authorList>
    </citation>
    <scope>NUCLEOTIDE SEQUENCE [LARGE SCALE GENOMIC DNA]</scope>
    <source>
        <strain evidence="8 9">UH-Slu-Lm8-n1</strain>
    </source>
</reference>
<name>A0A0D0A7Z5_9AGAM</name>
<dbReference type="OrthoDB" id="2962993at2759"/>